<dbReference type="Proteomes" id="UP001165283">
    <property type="component" value="Unassembled WGS sequence"/>
</dbReference>
<evidence type="ECO:0000256" key="5">
    <source>
        <dbReference type="SAM" id="MobiDB-lite"/>
    </source>
</evidence>
<organism evidence="7 8">
    <name type="scientific">Pseudonocardia humida</name>
    <dbReference type="NCBI Taxonomy" id="2800819"/>
    <lineage>
        <taxon>Bacteria</taxon>
        <taxon>Bacillati</taxon>
        <taxon>Actinomycetota</taxon>
        <taxon>Actinomycetes</taxon>
        <taxon>Pseudonocardiales</taxon>
        <taxon>Pseudonocardiaceae</taxon>
        <taxon>Pseudonocardia</taxon>
    </lineage>
</organism>
<evidence type="ECO:0000256" key="4">
    <source>
        <dbReference type="ARBA" id="ARBA00025742"/>
    </source>
</evidence>
<dbReference type="PANTHER" id="PTHR42988:SF2">
    <property type="entry name" value="CYCLIC NUCLEOTIDE PHOSPHODIESTERASE CBUA0032-RELATED"/>
    <property type="match status" value="1"/>
</dbReference>
<proteinExistence type="inferred from homology"/>
<evidence type="ECO:0000259" key="6">
    <source>
        <dbReference type="Pfam" id="PF00149"/>
    </source>
</evidence>
<evidence type="ECO:0000256" key="1">
    <source>
        <dbReference type="ARBA" id="ARBA00022723"/>
    </source>
</evidence>
<feature type="region of interest" description="Disordered" evidence="5">
    <location>
        <begin position="1"/>
        <end position="25"/>
    </location>
</feature>
<dbReference type="RefSeq" id="WP_252436682.1">
    <property type="nucleotide sequence ID" value="NZ_JAGSOV010000016.1"/>
</dbReference>
<name>A0ABT0ZW07_9PSEU</name>
<dbReference type="PANTHER" id="PTHR42988">
    <property type="entry name" value="PHOSPHOHYDROLASE"/>
    <property type="match status" value="1"/>
</dbReference>
<reference evidence="7" key="1">
    <citation type="submission" date="2021-04" db="EMBL/GenBank/DDBJ databases">
        <title>Pseudonocardia sp. nov., isolated from sandy soil of mangrove forest.</title>
        <authorList>
            <person name="Zan Z."/>
            <person name="Huang R."/>
            <person name="Liu W."/>
        </authorList>
    </citation>
    <scope>NUCLEOTIDE SEQUENCE</scope>
    <source>
        <strain evidence="7">S2-4</strain>
    </source>
</reference>
<keyword evidence="2" id="KW-0378">Hydrolase</keyword>
<protein>
    <submittedName>
        <fullName evidence="7">Metallophosphoesterase</fullName>
    </submittedName>
</protein>
<comment type="similarity">
    <text evidence="4">Belongs to the cyclic nucleotide phosphodiesterase class-III family.</text>
</comment>
<evidence type="ECO:0000256" key="3">
    <source>
        <dbReference type="ARBA" id="ARBA00023004"/>
    </source>
</evidence>
<dbReference type="InterPro" id="IPR050884">
    <property type="entry name" value="CNP_phosphodiesterase-III"/>
</dbReference>
<dbReference type="InterPro" id="IPR029052">
    <property type="entry name" value="Metallo-depent_PP-like"/>
</dbReference>
<gene>
    <name evidence="7" type="ORF">KDL28_07620</name>
</gene>
<keyword evidence="1" id="KW-0479">Metal-binding</keyword>
<dbReference type="Gene3D" id="3.60.21.10">
    <property type="match status" value="1"/>
</dbReference>
<dbReference type="SUPFAM" id="SSF56300">
    <property type="entry name" value="Metallo-dependent phosphatases"/>
    <property type="match status" value="1"/>
</dbReference>
<feature type="domain" description="Calcineurin-like phosphoesterase" evidence="6">
    <location>
        <begin position="6"/>
        <end position="201"/>
    </location>
</feature>
<accession>A0ABT0ZW07</accession>
<keyword evidence="3" id="KW-0408">Iron</keyword>
<dbReference type="InterPro" id="IPR004843">
    <property type="entry name" value="Calcineurin-like_PHP"/>
</dbReference>
<comment type="caution">
    <text evidence="7">The sequence shown here is derived from an EMBL/GenBank/DDBJ whole genome shotgun (WGS) entry which is preliminary data.</text>
</comment>
<evidence type="ECO:0000313" key="8">
    <source>
        <dbReference type="Proteomes" id="UP001165283"/>
    </source>
</evidence>
<dbReference type="Pfam" id="PF00149">
    <property type="entry name" value="Metallophos"/>
    <property type="match status" value="1"/>
</dbReference>
<evidence type="ECO:0000256" key="2">
    <source>
        <dbReference type="ARBA" id="ARBA00022801"/>
    </source>
</evidence>
<dbReference type="EMBL" id="JAGSOV010000016">
    <property type="protein sequence ID" value="MCO1654925.1"/>
    <property type="molecule type" value="Genomic_DNA"/>
</dbReference>
<keyword evidence="8" id="KW-1185">Reference proteome</keyword>
<sequence length="284" mass="29298">MGPTHTLIHITDPHVGPPGGTPRDPVDTGVLLGEALRAVESSGLRPAALVLTGDLVEDGTPEQYRRLRDVVAPVAARLGAATLYAAGNHDRRDALREHLLDRPRTDGPVEHALVVDGLRIVVLDSTVPGAGYGWLDAERLDRLRERLRTPAEHGTVLALHHPPLPSPTPLAAAIALQNPADLATAISGGDVRMILAGHTHVVSAGCLAGVPVWTGGAIGTTLDALAPGAALRSVSGPTVSRVDLFVEGVVATSVPIGLPTAFGVPGDAMEPRIAALRARLPPGA</sequence>
<evidence type="ECO:0000313" key="7">
    <source>
        <dbReference type="EMBL" id="MCO1654925.1"/>
    </source>
</evidence>